<gene>
    <name evidence="1" type="ORF">PUR29_11295</name>
</gene>
<organism evidence="1 2">
    <name type="scientific">Methylobacterium ajmalii</name>
    <dbReference type="NCBI Taxonomy" id="2738439"/>
    <lineage>
        <taxon>Bacteria</taxon>
        <taxon>Pseudomonadati</taxon>
        <taxon>Pseudomonadota</taxon>
        <taxon>Alphaproteobacteria</taxon>
        <taxon>Hyphomicrobiales</taxon>
        <taxon>Methylobacteriaceae</taxon>
        <taxon>Methylobacterium</taxon>
    </lineage>
</organism>
<reference evidence="1 2" key="1">
    <citation type="journal article" date="2023" name="PLoS ONE">
        <title>Complete genome assembly of Hawai'i environmental nontuberculous mycobacteria reveals unexpected co-isolation with methylobacteria.</title>
        <authorList>
            <person name="Hendrix J."/>
            <person name="Epperson L.E."/>
            <person name="Tong E.I."/>
            <person name="Chan Y.L."/>
            <person name="Hasan N.A."/>
            <person name="Dawrs S.N."/>
            <person name="Norton G.J."/>
            <person name="Virdi R."/>
            <person name="Crooks J.L."/>
            <person name="Chan E.D."/>
            <person name="Honda J.R."/>
            <person name="Strong M."/>
        </authorList>
    </citation>
    <scope>NUCLEOTIDE SEQUENCE [LARGE SCALE GENOMIC DNA]</scope>
    <source>
        <strain evidence="1 2">NJH_HI04-1</strain>
    </source>
</reference>
<accession>A0ABU9ZSH5</accession>
<protein>
    <submittedName>
        <fullName evidence="1">Uncharacterized protein</fullName>
    </submittedName>
</protein>
<dbReference type="Proteomes" id="UP001407347">
    <property type="component" value="Unassembled WGS sequence"/>
</dbReference>
<name>A0ABU9ZSH5_9HYPH</name>
<sequence>MGGELLSVWSRSWKDLWSKFAAAQDIPDDLFTTLVAELLHRPERPIQPVPLPSAYNQDGELIDPSAIEARNHYEKLLFVYEKHAAEYDTAIASEGSARVFFRRQIREIRSELAAISLVEGGFEAIVDNYSDELGARFF</sequence>
<evidence type="ECO:0000313" key="2">
    <source>
        <dbReference type="Proteomes" id="UP001407347"/>
    </source>
</evidence>
<evidence type="ECO:0000313" key="1">
    <source>
        <dbReference type="EMBL" id="MEN3234186.1"/>
    </source>
</evidence>
<keyword evidence="2" id="KW-1185">Reference proteome</keyword>
<proteinExistence type="predicted"/>
<dbReference type="EMBL" id="JAQYXP010000002">
    <property type="protein sequence ID" value="MEN3234186.1"/>
    <property type="molecule type" value="Genomic_DNA"/>
</dbReference>
<dbReference type="RefSeq" id="WP_346012931.1">
    <property type="nucleotide sequence ID" value="NZ_JAQYXP010000002.1"/>
</dbReference>
<comment type="caution">
    <text evidence="1">The sequence shown here is derived from an EMBL/GenBank/DDBJ whole genome shotgun (WGS) entry which is preliminary data.</text>
</comment>